<feature type="transmembrane region" description="Helical" evidence="5">
    <location>
        <begin position="241"/>
        <end position="260"/>
    </location>
</feature>
<feature type="transmembrane region" description="Helical" evidence="5">
    <location>
        <begin position="49"/>
        <end position="71"/>
    </location>
</feature>
<dbReference type="PANTHER" id="PTHR31465">
    <property type="entry name" value="PROTEIN RTA1-RELATED"/>
    <property type="match status" value="1"/>
</dbReference>
<gene>
    <name evidence="6" type="ORF">EPUS_08170</name>
</gene>
<dbReference type="Pfam" id="PF04479">
    <property type="entry name" value="RTA1"/>
    <property type="match status" value="1"/>
</dbReference>
<evidence type="ECO:0000256" key="3">
    <source>
        <dbReference type="ARBA" id="ARBA00022989"/>
    </source>
</evidence>
<dbReference type="InterPro" id="IPR007568">
    <property type="entry name" value="RTA1"/>
</dbReference>
<dbReference type="GeneID" id="19243021"/>
<comment type="subcellular location">
    <subcellularLocation>
        <location evidence="1">Membrane</location>
        <topology evidence="1">Multi-pass membrane protein</topology>
    </subcellularLocation>
</comment>
<dbReference type="RefSeq" id="XP_007805395.1">
    <property type="nucleotide sequence ID" value="XM_007807204.1"/>
</dbReference>
<evidence type="ECO:0000256" key="2">
    <source>
        <dbReference type="ARBA" id="ARBA00022692"/>
    </source>
</evidence>
<evidence type="ECO:0008006" key="8">
    <source>
        <dbReference type="Google" id="ProtNLM"/>
    </source>
</evidence>
<dbReference type="AlphaFoldDB" id="U1GB61"/>
<dbReference type="OMA" id="CATIMIR"/>
<evidence type="ECO:0000313" key="7">
    <source>
        <dbReference type="Proteomes" id="UP000019373"/>
    </source>
</evidence>
<keyword evidence="3 5" id="KW-1133">Transmembrane helix</keyword>
<sequence length="299" mass="33299">MSSAGESSDTESSSYLYQYVPSLAAAAVAIAIFAILTIAHFYRLIKQRAWFCIAFAVGGLFETVGYVGRAIGHSNKDDRDPFIVQSILILVAPALFAATIYMTLGRLIRATNGAKYSIIRVTWMTKIFVVGDVLSFFIQGGGGGIMASGDPEKLKLGEKIILGALFLQIIMFGLFVLASIIFHYRMRKQRTPQSYDPDLKWETTLYVLYAVSAIIMIRNIFRAAEYAGGHNGALLRVEWPIYVFDALLMALTMVIFYWRYPPAKQLKVCKSEFSIEVPRAQMVDASGRFKEEISPEAGH</sequence>
<dbReference type="GO" id="GO:0016020">
    <property type="term" value="C:membrane"/>
    <property type="evidence" value="ECO:0007669"/>
    <property type="project" value="UniProtKB-SubCell"/>
</dbReference>
<proteinExistence type="predicted"/>
<evidence type="ECO:0000256" key="5">
    <source>
        <dbReference type="SAM" id="Phobius"/>
    </source>
</evidence>
<feature type="transmembrane region" description="Helical" evidence="5">
    <location>
        <begin position="20"/>
        <end position="42"/>
    </location>
</feature>
<dbReference type="EMBL" id="KE721482">
    <property type="protein sequence ID" value="ERF68936.1"/>
    <property type="molecule type" value="Genomic_DNA"/>
</dbReference>
<feature type="transmembrane region" description="Helical" evidence="5">
    <location>
        <begin position="125"/>
        <end position="148"/>
    </location>
</feature>
<feature type="transmembrane region" description="Helical" evidence="5">
    <location>
        <begin position="160"/>
        <end position="182"/>
    </location>
</feature>
<dbReference type="Proteomes" id="UP000019373">
    <property type="component" value="Unassembled WGS sequence"/>
</dbReference>
<keyword evidence="4 5" id="KW-0472">Membrane</keyword>
<feature type="transmembrane region" description="Helical" evidence="5">
    <location>
        <begin position="83"/>
        <end position="104"/>
    </location>
</feature>
<accession>U1GB61</accession>
<name>U1GB61_ENDPU</name>
<evidence type="ECO:0000256" key="1">
    <source>
        <dbReference type="ARBA" id="ARBA00004141"/>
    </source>
</evidence>
<reference evidence="7" key="1">
    <citation type="journal article" date="2014" name="BMC Genomics">
        <title>Genome characteristics reveal the impact of lichenization on lichen-forming fungus Endocarpon pusillum Hedwig (Verrucariales, Ascomycota).</title>
        <authorList>
            <person name="Wang Y.-Y."/>
            <person name="Liu B."/>
            <person name="Zhang X.-Y."/>
            <person name="Zhou Q.-M."/>
            <person name="Zhang T."/>
            <person name="Li H."/>
            <person name="Yu Y.-F."/>
            <person name="Zhang X.-L."/>
            <person name="Hao X.-Y."/>
            <person name="Wang M."/>
            <person name="Wang L."/>
            <person name="Wei J.-C."/>
        </authorList>
    </citation>
    <scope>NUCLEOTIDE SEQUENCE [LARGE SCALE GENOMIC DNA]</scope>
    <source>
        <strain evidence="7">Z07020 / HMAS-L-300199</strain>
    </source>
</reference>
<dbReference type="eggNOG" id="ENOG502QURG">
    <property type="taxonomic scope" value="Eukaryota"/>
</dbReference>
<protein>
    <recommendedName>
        <fullName evidence="8">Protein RTA1</fullName>
    </recommendedName>
</protein>
<keyword evidence="2 5" id="KW-0812">Transmembrane</keyword>
<keyword evidence="7" id="KW-1185">Reference proteome</keyword>
<evidence type="ECO:0000313" key="6">
    <source>
        <dbReference type="EMBL" id="ERF68936.1"/>
    </source>
</evidence>
<evidence type="ECO:0000256" key="4">
    <source>
        <dbReference type="ARBA" id="ARBA00023136"/>
    </source>
</evidence>
<organism evidence="6 7">
    <name type="scientific">Endocarpon pusillum (strain Z07020 / HMAS-L-300199)</name>
    <name type="common">Lichen-forming fungus</name>
    <dbReference type="NCBI Taxonomy" id="1263415"/>
    <lineage>
        <taxon>Eukaryota</taxon>
        <taxon>Fungi</taxon>
        <taxon>Dikarya</taxon>
        <taxon>Ascomycota</taxon>
        <taxon>Pezizomycotina</taxon>
        <taxon>Eurotiomycetes</taxon>
        <taxon>Chaetothyriomycetidae</taxon>
        <taxon>Verrucariales</taxon>
        <taxon>Verrucariaceae</taxon>
        <taxon>Endocarpon</taxon>
    </lineage>
</organism>
<dbReference type="HOGENOM" id="CLU_033465_3_1_1"/>
<dbReference type="PANTHER" id="PTHR31465:SF1">
    <property type="entry name" value="PROTEIN RTA1-RELATED"/>
    <property type="match status" value="1"/>
</dbReference>
<feature type="transmembrane region" description="Helical" evidence="5">
    <location>
        <begin position="203"/>
        <end position="221"/>
    </location>
</feature>
<dbReference type="OrthoDB" id="3358017at2759"/>